<dbReference type="PANTHER" id="PTHR46419">
    <property type="entry name" value="ADP-RIBOSYLATION FACTOR GTPASE-ACTIVATING PROTEIN AGD5"/>
    <property type="match status" value="1"/>
</dbReference>
<dbReference type="GO" id="GO:0005096">
    <property type="term" value="F:GTPase activator activity"/>
    <property type="evidence" value="ECO:0007669"/>
    <property type="project" value="InterPro"/>
</dbReference>
<feature type="domain" description="Arf-GAP" evidence="3">
    <location>
        <begin position="16"/>
        <end position="74"/>
    </location>
</feature>
<reference evidence="4" key="2">
    <citation type="journal article" date="2023" name="Plants (Basel)">
        <title>Annotation of the Turnera subulata (Passifloraceae) Draft Genome Reveals the S-Locus Evolved after the Divergence of Turneroideae from Passifloroideae in a Stepwise Manner.</title>
        <authorList>
            <person name="Henning P.M."/>
            <person name="Roalson E.H."/>
            <person name="Mir W."/>
            <person name="McCubbin A.G."/>
            <person name="Shore J.S."/>
        </authorList>
    </citation>
    <scope>NUCLEOTIDE SEQUENCE</scope>
    <source>
        <strain evidence="4">F60SS</strain>
    </source>
</reference>
<dbReference type="Gene3D" id="1.10.220.150">
    <property type="entry name" value="Arf GTPase activating protein"/>
    <property type="match status" value="1"/>
</dbReference>
<protein>
    <recommendedName>
        <fullName evidence="3">Arf-GAP domain-containing protein</fullName>
    </recommendedName>
</protein>
<reference evidence="4" key="1">
    <citation type="submission" date="2022-02" db="EMBL/GenBank/DDBJ databases">
        <authorList>
            <person name="Henning P.M."/>
            <person name="McCubbin A.G."/>
            <person name="Shore J.S."/>
        </authorList>
    </citation>
    <scope>NUCLEOTIDE SEQUENCE</scope>
    <source>
        <strain evidence="4">F60SS</strain>
        <tissue evidence="4">Leaves</tissue>
    </source>
</reference>
<comment type="caution">
    <text evidence="4">The sequence shown here is derived from an EMBL/GenBank/DDBJ whole genome shotgun (WGS) entry which is preliminary data.</text>
</comment>
<dbReference type="Proteomes" id="UP001141552">
    <property type="component" value="Unassembled WGS sequence"/>
</dbReference>
<name>A0A9Q0JAK2_9ROSI</name>
<gene>
    <name evidence="4" type="ORF">Tsubulata_023716</name>
</gene>
<keyword evidence="1" id="KW-0863">Zinc-finger</keyword>
<sequence length="309" mass="34728">MNGKASVSKELNAKHAKILEGLLKLPENRECADCKSKAPRWASVNLGIFICMQCSGIHRSLGVHISQILCSRVLPWSYTSFPGTRSGQYVITFVIRSGAKEWENTFHHTTVGLIKTSISSFSSGTLYYFGYMATRTGCFHAMYISKRWASRNREPITQKGMNHKNEKSVQDAATFSSPRHGRPHSFDEGSLKKFTTTLAPPPTKTRCASLDMKDDLVSFNGELETSTQISSGAPDIRNIKGAKRHASTPPPAHWESFDCKYMVHYSMCHQYLLKEKQKNPEIVNHCKRQGSIESCVKKTTFTKLAARWV</sequence>
<evidence type="ECO:0000313" key="5">
    <source>
        <dbReference type="Proteomes" id="UP001141552"/>
    </source>
</evidence>
<keyword evidence="1" id="KW-0862">Zinc</keyword>
<dbReference type="InterPro" id="IPR044520">
    <property type="entry name" value="ARF_GAP_AGD5/15"/>
</dbReference>
<organism evidence="4 5">
    <name type="scientific">Turnera subulata</name>
    <dbReference type="NCBI Taxonomy" id="218843"/>
    <lineage>
        <taxon>Eukaryota</taxon>
        <taxon>Viridiplantae</taxon>
        <taxon>Streptophyta</taxon>
        <taxon>Embryophyta</taxon>
        <taxon>Tracheophyta</taxon>
        <taxon>Spermatophyta</taxon>
        <taxon>Magnoliopsida</taxon>
        <taxon>eudicotyledons</taxon>
        <taxon>Gunneridae</taxon>
        <taxon>Pentapetalae</taxon>
        <taxon>rosids</taxon>
        <taxon>fabids</taxon>
        <taxon>Malpighiales</taxon>
        <taxon>Passifloraceae</taxon>
        <taxon>Turnera</taxon>
    </lineage>
</organism>
<dbReference type="GO" id="GO:0008270">
    <property type="term" value="F:zinc ion binding"/>
    <property type="evidence" value="ECO:0007669"/>
    <property type="project" value="UniProtKB-KW"/>
</dbReference>
<evidence type="ECO:0000256" key="1">
    <source>
        <dbReference type="PROSITE-ProRule" id="PRU00288"/>
    </source>
</evidence>
<accession>A0A9Q0JAK2</accession>
<dbReference type="InterPro" id="IPR037278">
    <property type="entry name" value="ARFGAP/RecO"/>
</dbReference>
<dbReference type="InterPro" id="IPR038508">
    <property type="entry name" value="ArfGAP_dom_sf"/>
</dbReference>
<dbReference type="SUPFAM" id="SSF57863">
    <property type="entry name" value="ArfGap/RecO-like zinc finger"/>
    <property type="match status" value="1"/>
</dbReference>
<dbReference type="SMART" id="SM00105">
    <property type="entry name" value="ArfGap"/>
    <property type="match status" value="1"/>
</dbReference>
<dbReference type="PANTHER" id="PTHR46419:SF3">
    <property type="entry name" value="ADP-RIBOSYLATION FACTOR GTPASE-ACTIVATING PROTEIN AGD15-RELATED"/>
    <property type="match status" value="1"/>
</dbReference>
<dbReference type="OrthoDB" id="10266696at2759"/>
<evidence type="ECO:0000313" key="4">
    <source>
        <dbReference type="EMBL" id="KAJ4834553.1"/>
    </source>
</evidence>
<dbReference type="AlphaFoldDB" id="A0A9Q0JAK2"/>
<dbReference type="PRINTS" id="PR00405">
    <property type="entry name" value="REVINTRACTNG"/>
</dbReference>
<proteinExistence type="predicted"/>
<keyword evidence="1" id="KW-0479">Metal-binding</keyword>
<feature type="region of interest" description="Disordered" evidence="2">
    <location>
        <begin position="174"/>
        <end position="197"/>
    </location>
</feature>
<dbReference type="InterPro" id="IPR001164">
    <property type="entry name" value="ArfGAP_dom"/>
</dbReference>
<dbReference type="Pfam" id="PF01412">
    <property type="entry name" value="ArfGap"/>
    <property type="match status" value="1"/>
</dbReference>
<evidence type="ECO:0000259" key="3">
    <source>
        <dbReference type="PROSITE" id="PS50115"/>
    </source>
</evidence>
<dbReference type="PROSITE" id="PS50115">
    <property type="entry name" value="ARFGAP"/>
    <property type="match status" value="1"/>
</dbReference>
<keyword evidence="5" id="KW-1185">Reference proteome</keyword>
<evidence type="ECO:0000256" key="2">
    <source>
        <dbReference type="SAM" id="MobiDB-lite"/>
    </source>
</evidence>
<dbReference type="EMBL" id="JAKUCV010004675">
    <property type="protein sequence ID" value="KAJ4834553.1"/>
    <property type="molecule type" value="Genomic_DNA"/>
</dbReference>